<dbReference type="Proteomes" id="UP000260970">
    <property type="component" value="Unassembled WGS sequence"/>
</dbReference>
<protein>
    <submittedName>
        <fullName evidence="1">Uncharacterized protein</fullName>
    </submittedName>
</protein>
<reference evidence="1 2" key="1">
    <citation type="submission" date="2018-08" db="EMBL/GenBank/DDBJ databases">
        <title>A genome reference for cultivated species of the human gut microbiota.</title>
        <authorList>
            <person name="Zou Y."/>
            <person name="Xue W."/>
            <person name="Luo G."/>
        </authorList>
    </citation>
    <scope>NUCLEOTIDE SEQUENCE [LARGE SCALE GENOMIC DNA]</scope>
    <source>
        <strain evidence="1 2">OM05-6AA</strain>
    </source>
</reference>
<gene>
    <name evidence="1" type="ORF">DXB72_11885</name>
</gene>
<sequence>MATNYESVLRETLSEEAFAIISTNDIEFKHWLERVLWNVKKVNESAELFQKDEVKEPIRQDMCTCPQCGTYNETIKKRRNTVAIDVVYCWHCGQAISVKQLN</sequence>
<dbReference type="AlphaFoldDB" id="A0A3E5AL63"/>
<evidence type="ECO:0000313" key="2">
    <source>
        <dbReference type="Proteomes" id="UP000260970"/>
    </source>
</evidence>
<dbReference type="EMBL" id="QSUG01000013">
    <property type="protein sequence ID" value="RGN21502.1"/>
    <property type="molecule type" value="Genomic_DNA"/>
</dbReference>
<name>A0A3E5AL63_9FIRM</name>
<dbReference type="RefSeq" id="WP_117690801.1">
    <property type="nucleotide sequence ID" value="NZ_QSUE01000011.1"/>
</dbReference>
<accession>A0A3E5AL63</accession>
<evidence type="ECO:0000313" key="1">
    <source>
        <dbReference type="EMBL" id="RGN21502.1"/>
    </source>
</evidence>
<proteinExistence type="predicted"/>
<organism evidence="1 2">
    <name type="scientific">Agathobacter rectalis</name>
    <dbReference type="NCBI Taxonomy" id="39491"/>
    <lineage>
        <taxon>Bacteria</taxon>
        <taxon>Bacillati</taxon>
        <taxon>Bacillota</taxon>
        <taxon>Clostridia</taxon>
        <taxon>Lachnospirales</taxon>
        <taxon>Lachnospiraceae</taxon>
        <taxon>Agathobacter</taxon>
    </lineage>
</organism>
<comment type="caution">
    <text evidence="1">The sequence shown here is derived from an EMBL/GenBank/DDBJ whole genome shotgun (WGS) entry which is preliminary data.</text>
</comment>